<organism evidence="8 9">
    <name type="scientific">Artemisia annua</name>
    <name type="common">Sweet wormwood</name>
    <dbReference type="NCBI Taxonomy" id="35608"/>
    <lineage>
        <taxon>Eukaryota</taxon>
        <taxon>Viridiplantae</taxon>
        <taxon>Streptophyta</taxon>
        <taxon>Embryophyta</taxon>
        <taxon>Tracheophyta</taxon>
        <taxon>Spermatophyta</taxon>
        <taxon>Magnoliopsida</taxon>
        <taxon>eudicotyledons</taxon>
        <taxon>Gunneridae</taxon>
        <taxon>Pentapetalae</taxon>
        <taxon>asterids</taxon>
        <taxon>campanulids</taxon>
        <taxon>Asterales</taxon>
        <taxon>Asteraceae</taxon>
        <taxon>Asteroideae</taxon>
        <taxon>Anthemideae</taxon>
        <taxon>Artemisiinae</taxon>
        <taxon>Artemisia</taxon>
    </lineage>
</organism>
<dbReference type="InterPro" id="IPR011011">
    <property type="entry name" value="Znf_FYVE_PHD"/>
</dbReference>
<dbReference type="Proteomes" id="UP000245207">
    <property type="component" value="Unassembled WGS sequence"/>
</dbReference>
<evidence type="ECO:0000313" key="8">
    <source>
        <dbReference type="EMBL" id="PWA95025.1"/>
    </source>
</evidence>
<feature type="domain" description="CW-type" evidence="7">
    <location>
        <begin position="293"/>
        <end position="352"/>
    </location>
</feature>
<dbReference type="AlphaFoldDB" id="A0A2U1QAI8"/>
<dbReference type="EMBL" id="PKPP01000271">
    <property type="protein sequence ID" value="PWA95025.1"/>
    <property type="molecule type" value="Genomic_DNA"/>
</dbReference>
<dbReference type="SMART" id="SM00249">
    <property type="entry name" value="PHD"/>
    <property type="match status" value="1"/>
</dbReference>
<dbReference type="GO" id="GO:0008270">
    <property type="term" value="F:zinc ion binding"/>
    <property type="evidence" value="ECO:0007669"/>
    <property type="project" value="UniProtKB-KW"/>
</dbReference>
<feature type="region of interest" description="Disordered" evidence="5">
    <location>
        <begin position="22"/>
        <end position="86"/>
    </location>
</feature>
<evidence type="ECO:0000313" key="9">
    <source>
        <dbReference type="Proteomes" id="UP000245207"/>
    </source>
</evidence>
<keyword evidence="1" id="KW-0479">Metal-binding</keyword>
<dbReference type="InterPro" id="IPR019787">
    <property type="entry name" value="Znf_PHD-finger"/>
</dbReference>
<dbReference type="Gene3D" id="3.30.40.10">
    <property type="entry name" value="Zinc/RING finger domain, C3HC4 (zinc finger)"/>
    <property type="match status" value="1"/>
</dbReference>
<keyword evidence="3" id="KW-0862">Zinc</keyword>
<dbReference type="SUPFAM" id="SSF57903">
    <property type="entry name" value="FYVE/PHD zinc finger"/>
    <property type="match status" value="1"/>
</dbReference>
<protein>
    <submittedName>
        <fullName evidence="8">ELM2 domain, Zinc finger, PHD-type, Zinc finger, CW-type, Zinc finger, RING/FYVE/PHD-type</fullName>
    </submittedName>
</protein>
<keyword evidence="9" id="KW-1185">Reference proteome</keyword>
<evidence type="ECO:0000256" key="4">
    <source>
        <dbReference type="PROSITE-ProRule" id="PRU00146"/>
    </source>
</evidence>
<evidence type="ECO:0000259" key="7">
    <source>
        <dbReference type="PROSITE" id="PS51050"/>
    </source>
</evidence>
<dbReference type="InterPro" id="IPR011124">
    <property type="entry name" value="Znf_CW"/>
</dbReference>
<evidence type="ECO:0000256" key="5">
    <source>
        <dbReference type="SAM" id="MobiDB-lite"/>
    </source>
</evidence>
<dbReference type="PROSITE" id="PS50016">
    <property type="entry name" value="ZF_PHD_2"/>
    <property type="match status" value="1"/>
</dbReference>
<keyword evidence="2 4" id="KW-0863">Zinc-finger</keyword>
<accession>A0A2U1QAI8</accession>
<name>A0A2U1QAI8_ARTAN</name>
<dbReference type="InterPro" id="IPR013083">
    <property type="entry name" value="Znf_RING/FYVE/PHD"/>
</dbReference>
<dbReference type="Gene3D" id="3.30.40.100">
    <property type="match status" value="1"/>
</dbReference>
<evidence type="ECO:0000256" key="1">
    <source>
        <dbReference type="ARBA" id="ARBA00022723"/>
    </source>
</evidence>
<feature type="domain" description="PHD-type" evidence="6">
    <location>
        <begin position="162"/>
        <end position="212"/>
    </location>
</feature>
<gene>
    <name evidence="8" type="ORF">CTI12_AA054740</name>
</gene>
<feature type="compositionally biased region" description="Low complexity" evidence="5">
    <location>
        <begin position="33"/>
        <end position="48"/>
    </location>
</feature>
<comment type="caution">
    <text evidence="8">The sequence shown here is derived from an EMBL/GenBank/DDBJ whole genome shotgun (WGS) entry which is preliminary data.</text>
</comment>
<dbReference type="PROSITE" id="PS51050">
    <property type="entry name" value="ZF_CW"/>
    <property type="match status" value="1"/>
</dbReference>
<dbReference type="Pfam" id="PF00628">
    <property type="entry name" value="PHD"/>
    <property type="match status" value="1"/>
</dbReference>
<dbReference type="FunFam" id="3.30.40.100:FF:000005">
    <property type="entry name" value="uncharacterized protein LOC106759733 isoform X4"/>
    <property type="match status" value="1"/>
</dbReference>
<evidence type="ECO:0000256" key="2">
    <source>
        <dbReference type="ARBA" id="ARBA00022771"/>
    </source>
</evidence>
<evidence type="ECO:0000259" key="6">
    <source>
        <dbReference type="PROSITE" id="PS50016"/>
    </source>
</evidence>
<sequence length="380" mass="43774">MLIQESSYVLIPGDTTLQEPIPVYDHTNNYDNSSSQSLSTSSWSSTKSNMPETSARTSVYKRKKIHRSSTPTLIEKRKKARRSSTSPFVYNQRKAYKKPTTEESPKSKMMVSCKINDYCPSLKSQMDIYEKNLCISFIRSYGVFERHRSRKPTGVRNDICCLRSCKVCNQSDTTLNMLMCDLCDESSHLSCCYPVITKVPVGKWFCDSCLRKKLKESNPRKSTVDNTGRILSMLRSTDPYKSNVRVGKKFQAEMSDWSDPIIYDLIEHGEPAVISQVECDCYQDSNWKTLTRLGSIGNWLQCRQVIDGDGTICGKWRRAPLFEVQTDKWECFHTVLWDPAHADCAVPQECDTDQVLMQLEYIQMLRPQLTKMMRKVLTRE</sequence>
<proteinExistence type="predicted"/>
<dbReference type="InterPro" id="IPR001965">
    <property type="entry name" value="Znf_PHD"/>
</dbReference>
<evidence type="ECO:0000256" key="3">
    <source>
        <dbReference type="ARBA" id="ARBA00022833"/>
    </source>
</evidence>
<reference evidence="8 9" key="1">
    <citation type="journal article" date="2018" name="Mol. Plant">
        <title>The genome of Artemisia annua provides insight into the evolution of Asteraceae family and artemisinin biosynthesis.</title>
        <authorList>
            <person name="Shen Q."/>
            <person name="Zhang L."/>
            <person name="Liao Z."/>
            <person name="Wang S."/>
            <person name="Yan T."/>
            <person name="Shi P."/>
            <person name="Liu M."/>
            <person name="Fu X."/>
            <person name="Pan Q."/>
            <person name="Wang Y."/>
            <person name="Lv Z."/>
            <person name="Lu X."/>
            <person name="Zhang F."/>
            <person name="Jiang W."/>
            <person name="Ma Y."/>
            <person name="Chen M."/>
            <person name="Hao X."/>
            <person name="Li L."/>
            <person name="Tang Y."/>
            <person name="Lv G."/>
            <person name="Zhou Y."/>
            <person name="Sun X."/>
            <person name="Brodelius P.E."/>
            <person name="Rose J.K.C."/>
            <person name="Tang K."/>
        </authorList>
    </citation>
    <scope>NUCLEOTIDE SEQUENCE [LARGE SCALE GENOMIC DNA]</scope>
    <source>
        <strain evidence="9">cv. Huhao1</strain>
        <tissue evidence="8">Leaf</tissue>
    </source>
</reference>
<dbReference type="OrthoDB" id="787137at2759"/>